<reference evidence="2 3" key="1">
    <citation type="submission" date="2012-02" db="EMBL/GenBank/DDBJ databases">
        <title>Complete sequence of chromosome of Singulisphaera acidiphila DSM 18658.</title>
        <authorList>
            <consortium name="US DOE Joint Genome Institute (JGI-PGF)"/>
            <person name="Lucas S."/>
            <person name="Copeland A."/>
            <person name="Lapidus A."/>
            <person name="Glavina del Rio T."/>
            <person name="Dalin E."/>
            <person name="Tice H."/>
            <person name="Bruce D."/>
            <person name="Goodwin L."/>
            <person name="Pitluck S."/>
            <person name="Peters L."/>
            <person name="Ovchinnikova G."/>
            <person name="Chertkov O."/>
            <person name="Kyrpides N."/>
            <person name="Mavromatis K."/>
            <person name="Ivanova N."/>
            <person name="Brettin T."/>
            <person name="Detter J.C."/>
            <person name="Han C."/>
            <person name="Larimer F."/>
            <person name="Land M."/>
            <person name="Hauser L."/>
            <person name="Markowitz V."/>
            <person name="Cheng J.-F."/>
            <person name="Hugenholtz P."/>
            <person name="Woyke T."/>
            <person name="Wu D."/>
            <person name="Tindall B."/>
            <person name="Pomrenke H."/>
            <person name="Brambilla E."/>
            <person name="Klenk H.-P."/>
            <person name="Eisen J.A."/>
        </authorList>
    </citation>
    <scope>NUCLEOTIDE SEQUENCE [LARGE SCALE GENOMIC DNA]</scope>
    <source>
        <strain evidence="3">ATCC BAA-1392 / DSM 18658 / VKM B-2454 / MOB10</strain>
    </source>
</reference>
<dbReference type="KEGG" id="saci:Sinac_6044"/>
<organism evidence="2 3">
    <name type="scientific">Singulisphaera acidiphila (strain ATCC BAA-1392 / DSM 18658 / VKM B-2454 / MOB10)</name>
    <dbReference type="NCBI Taxonomy" id="886293"/>
    <lineage>
        <taxon>Bacteria</taxon>
        <taxon>Pseudomonadati</taxon>
        <taxon>Planctomycetota</taxon>
        <taxon>Planctomycetia</taxon>
        <taxon>Isosphaerales</taxon>
        <taxon>Isosphaeraceae</taxon>
        <taxon>Singulisphaera</taxon>
    </lineage>
</organism>
<accession>L0DMT6</accession>
<dbReference type="HOGENOM" id="CLU_1453496_0_0_0"/>
<keyword evidence="3" id="KW-1185">Reference proteome</keyword>
<gene>
    <name evidence="2" type="ordered locus">Sinac_6044</name>
</gene>
<feature type="compositionally biased region" description="Low complexity" evidence="1">
    <location>
        <begin position="137"/>
        <end position="149"/>
    </location>
</feature>
<feature type="region of interest" description="Disordered" evidence="1">
    <location>
        <begin position="137"/>
        <end position="168"/>
    </location>
</feature>
<dbReference type="EMBL" id="CP003364">
    <property type="protein sequence ID" value="AGA30153.1"/>
    <property type="molecule type" value="Genomic_DNA"/>
</dbReference>
<protein>
    <submittedName>
        <fullName evidence="2">Uncharacterized protein</fullName>
    </submittedName>
</protein>
<proteinExistence type="predicted"/>
<sequence>MCHAKNSKNPICSFIRKLISPYGYGSKDDFGYRRPTNKALVNDYNRRSYIRGLTNAQMCDHFDGESTFYFWADGRIKTHKSLICINIYNNNFVSLNAALAFAKHLRDRFFPDLYFEPSTGGKGVHGYVIIDKRGSATSGSTASARCSTGHSRRSTGDGRPKIRIKSSRELRSRVIRPGSLGPGTAR</sequence>
<dbReference type="AlphaFoldDB" id="L0DMT6"/>
<evidence type="ECO:0000313" key="3">
    <source>
        <dbReference type="Proteomes" id="UP000010798"/>
    </source>
</evidence>
<name>L0DMT6_SINAD</name>
<evidence type="ECO:0000313" key="2">
    <source>
        <dbReference type="EMBL" id="AGA30153.1"/>
    </source>
</evidence>
<dbReference type="Proteomes" id="UP000010798">
    <property type="component" value="Chromosome"/>
</dbReference>
<feature type="compositionally biased region" description="Basic and acidic residues" evidence="1">
    <location>
        <begin position="154"/>
        <end position="168"/>
    </location>
</feature>
<evidence type="ECO:0000256" key="1">
    <source>
        <dbReference type="SAM" id="MobiDB-lite"/>
    </source>
</evidence>